<gene>
    <name evidence="11" type="ORF">NP493_471g01056</name>
</gene>
<dbReference type="Pfam" id="PF00104">
    <property type="entry name" value="Hormone_recep"/>
    <property type="match status" value="1"/>
</dbReference>
<comment type="caution">
    <text evidence="11">The sequence shown here is derived from an EMBL/GenBank/DDBJ whole genome shotgun (WGS) entry which is preliminary data.</text>
</comment>
<keyword evidence="3" id="KW-0862">Zinc</keyword>
<keyword evidence="6" id="KW-0804">Transcription</keyword>
<feature type="domain" description="Nuclear receptor" evidence="9">
    <location>
        <begin position="335"/>
        <end position="413"/>
    </location>
</feature>
<keyword evidence="1" id="KW-0479">Metal-binding</keyword>
<dbReference type="GO" id="GO:0000978">
    <property type="term" value="F:RNA polymerase II cis-regulatory region sequence-specific DNA binding"/>
    <property type="evidence" value="ECO:0007669"/>
    <property type="project" value="TreeGrafter"/>
</dbReference>
<proteinExistence type="predicted"/>
<evidence type="ECO:0000256" key="1">
    <source>
        <dbReference type="ARBA" id="ARBA00022723"/>
    </source>
</evidence>
<dbReference type="SUPFAM" id="SSF57716">
    <property type="entry name" value="Glucocorticoid receptor-like (DNA-binding domain)"/>
    <property type="match status" value="1"/>
</dbReference>
<dbReference type="InterPro" id="IPR035500">
    <property type="entry name" value="NHR-like_dom_sf"/>
</dbReference>
<dbReference type="InterPro" id="IPR001723">
    <property type="entry name" value="Nuclear_hrmn_rcpt"/>
</dbReference>
<dbReference type="InterPro" id="IPR001628">
    <property type="entry name" value="Znf_hrmn_rcpt"/>
</dbReference>
<dbReference type="GO" id="GO:0000122">
    <property type="term" value="P:negative regulation of transcription by RNA polymerase II"/>
    <property type="evidence" value="ECO:0007669"/>
    <property type="project" value="TreeGrafter"/>
</dbReference>
<evidence type="ECO:0000259" key="10">
    <source>
        <dbReference type="PROSITE" id="PS51843"/>
    </source>
</evidence>
<dbReference type="AlphaFoldDB" id="A0AAD9NT75"/>
<evidence type="ECO:0000259" key="9">
    <source>
        <dbReference type="PROSITE" id="PS51030"/>
    </source>
</evidence>
<evidence type="ECO:0000256" key="7">
    <source>
        <dbReference type="ARBA" id="ARBA00023170"/>
    </source>
</evidence>
<feature type="domain" description="NR LBD" evidence="10">
    <location>
        <begin position="814"/>
        <end position="1051"/>
    </location>
</feature>
<dbReference type="PRINTS" id="PR00047">
    <property type="entry name" value="STROIDFINGER"/>
</dbReference>
<reference evidence="11" key="1">
    <citation type="journal article" date="2023" name="Mol. Biol. Evol.">
        <title>Third-Generation Sequencing Reveals the Adaptive Role of the Epigenome in Three Deep-Sea Polychaetes.</title>
        <authorList>
            <person name="Perez M."/>
            <person name="Aroh O."/>
            <person name="Sun Y."/>
            <person name="Lan Y."/>
            <person name="Juniper S.K."/>
            <person name="Young C.R."/>
            <person name="Angers B."/>
            <person name="Qian P.Y."/>
        </authorList>
    </citation>
    <scope>NUCLEOTIDE SEQUENCE</scope>
    <source>
        <strain evidence="11">R07B-5</strain>
    </source>
</reference>
<evidence type="ECO:0000256" key="2">
    <source>
        <dbReference type="ARBA" id="ARBA00022771"/>
    </source>
</evidence>
<evidence type="ECO:0000313" key="11">
    <source>
        <dbReference type="EMBL" id="KAK2179798.1"/>
    </source>
</evidence>
<keyword evidence="12" id="KW-1185">Reference proteome</keyword>
<keyword evidence="2" id="KW-0863">Zinc-finger</keyword>
<dbReference type="PANTHER" id="PTHR24082:SF473">
    <property type="entry name" value="ECDYSONE-INDUCED PROTEIN 75B, ISOFORM B"/>
    <property type="match status" value="1"/>
</dbReference>
<dbReference type="Proteomes" id="UP001209878">
    <property type="component" value="Unassembled WGS sequence"/>
</dbReference>
<dbReference type="Gene3D" id="3.30.50.10">
    <property type="entry name" value="Erythroid Transcription Factor GATA-1, subunit A"/>
    <property type="match status" value="1"/>
</dbReference>
<evidence type="ECO:0008006" key="13">
    <source>
        <dbReference type="Google" id="ProtNLM"/>
    </source>
</evidence>
<dbReference type="InterPro" id="IPR050234">
    <property type="entry name" value="Nuclear_hormone_rcpt_NR1"/>
</dbReference>
<sequence>MQQDDIASLPKDVMSSLPGEELLAVPHVIAPMSHDATSSVEQNTMSSMSQETLPSLVEEVVSTAPQHVILTQDLPPTESSMVLSTTLNDSAIDHSESTSDLMISDVKSQASICTNDDDFQGQIIIIETNEPSEKEVVNTEGVTVGGKRIMYELGEASLYDEHTIDSEHVQVMSVNEHGDAVDFETHSDGTVKHVKIMAMDKTVENSDNVYEEPSPSGSTEQMTVVTVDEQGRRLLLPPSSSYVIANTPTITSPPVKNMMATLPQFSPVIVSTASLASAMQRQLLAPKGVTSSATISLATSSITTVNAKPAYIKQKAIAVVPSPPDATGDGTSLRVPRCLVCGDRSSGVHYGVLACEGCKGFFRRALQDIGDPSRKKCYYSRNCDITVQTRNRCQYCRLQKCLALGMSRSAAKLGRRSRKMREMINEATRTIEDSQTAQALHGLLSLKSPETSVGNNFPALLRAVGQHIKPVDATGMDRKPQQIIQMPDGMIYEVSEVPGPMTTIVLPSPKVAKSTDCKTGIAPVVVGQIRPAHGQGSGSMVKLLLQMQSQADAAASAKKLASMPSMVEVSPQVITTIPPLTISPGTMIGQPKLGRAVTKVVSPSSSSNQPIILQHSKSANSNCNAIPLPIHLVGVTPSSPMMQIIPQSGDVLTSPILPQLNGQPLLIPTLVTATTTAKSLTPSKQSPLRKRQHSAISHPTMRNTLIAPPLKIQKTLNSAAVSRTVMTTLQARSSVLPGKSNLCTTTKPSSELAAVIMPMLEPVKTDTQSSESPEVPDIETLTAAIITGFREIFEHIQTQLTDLKQQNNSAHSDEPEKVKPMVSRVIAEQINTPVRDEGHSNEQDCALNTQADLCWQRFRTRFSEVVTNVIHFSKRIPGFMQLSTEDQLCLVKGGAFEVACVVHAGFIDGAADVMYLSMPSGCTVTRDQLKASFLLSENFIELLFNFSIRIMAFNLTRDELALFSALVLITPDRHGLKNHETVGRLLETLIDALQTEIASNHPTENGLFPRLLMVLSSLRELSVEHQCMLGTIKGKPEFSADVHAEVFNLIE</sequence>
<dbReference type="CDD" id="cd06916">
    <property type="entry name" value="NR_DBD_like"/>
    <property type="match status" value="1"/>
</dbReference>
<dbReference type="GO" id="GO:0008270">
    <property type="term" value="F:zinc ion binding"/>
    <property type="evidence" value="ECO:0007669"/>
    <property type="project" value="UniProtKB-KW"/>
</dbReference>
<dbReference type="CDD" id="cd06929">
    <property type="entry name" value="NR_LBD_F1"/>
    <property type="match status" value="1"/>
</dbReference>
<dbReference type="GO" id="GO:0045944">
    <property type="term" value="P:positive regulation of transcription by RNA polymerase II"/>
    <property type="evidence" value="ECO:0007669"/>
    <property type="project" value="TreeGrafter"/>
</dbReference>
<dbReference type="Gene3D" id="1.10.565.10">
    <property type="entry name" value="Retinoid X Receptor"/>
    <property type="match status" value="1"/>
</dbReference>
<dbReference type="PANTHER" id="PTHR24082">
    <property type="entry name" value="NUCLEAR HORMONE RECEPTOR"/>
    <property type="match status" value="1"/>
</dbReference>
<dbReference type="Pfam" id="PF00105">
    <property type="entry name" value="zf-C4"/>
    <property type="match status" value="1"/>
</dbReference>
<evidence type="ECO:0000256" key="3">
    <source>
        <dbReference type="ARBA" id="ARBA00022833"/>
    </source>
</evidence>
<dbReference type="GO" id="GO:0009755">
    <property type="term" value="P:hormone-mediated signaling pathway"/>
    <property type="evidence" value="ECO:0007669"/>
    <property type="project" value="TreeGrafter"/>
</dbReference>
<evidence type="ECO:0000256" key="5">
    <source>
        <dbReference type="ARBA" id="ARBA00023125"/>
    </source>
</evidence>
<dbReference type="InterPro" id="IPR000536">
    <property type="entry name" value="Nucl_hrmn_rcpt_lig-bd"/>
</dbReference>
<dbReference type="GO" id="GO:0030154">
    <property type="term" value="P:cell differentiation"/>
    <property type="evidence" value="ECO:0007669"/>
    <property type="project" value="TreeGrafter"/>
</dbReference>
<evidence type="ECO:0000256" key="8">
    <source>
        <dbReference type="ARBA" id="ARBA00023242"/>
    </source>
</evidence>
<dbReference type="PROSITE" id="PS51843">
    <property type="entry name" value="NR_LBD"/>
    <property type="match status" value="1"/>
</dbReference>
<dbReference type="SUPFAM" id="SSF48508">
    <property type="entry name" value="Nuclear receptor ligand-binding domain"/>
    <property type="match status" value="1"/>
</dbReference>
<keyword evidence="4" id="KW-0805">Transcription regulation</keyword>
<organism evidence="11 12">
    <name type="scientific">Ridgeia piscesae</name>
    <name type="common">Tubeworm</name>
    <dbReference type="NCBI Taxonomy" id="27915"/>
    <lineage>
        <taxon>Eukaryota</taxon>
        <taxon>Metazoa</taxon>
        <taxon>Spiralia</taxon>
        <taxon>Lophotrochozoa</taxon>
        <taxon>Annelida</taxon>
        <taxon>Polychaeta</taxon>
        <taxon>Sedentaria</taxon>
        <taxon>Canalipalpata</taxon>
        <taxon>Sabellida</taxon>
        <taxon>Siboglinidae</taxon>
        <taxon>Ridgeia</taxon>
    </lineage>
</organism>
<name>A0AAD9NT75_RIDPI</name>
<accession>A0AAD9NT75</accession>
<evidence type="ECO:0000313" key="12">
    <source>
        <dbReference type="Proteomes" id="UP001209878"/>
    </source>
</evidence>
<evidence type="ECO:0000256" key="6">
    <source>
        <dbReference type="ARBA" id="ARBA00023163"/>
    </source>
</evidence>
<dbReference type="PROSITE" id="PS00031">
    <property type="entry name" value="NUCLEAR_REC_DBD_1"/>
    <property type="match status" value="1"/>
</dbReference>
<dbReference type="GO" id="GO:0004879">
    <property type="term" value="F:nuclear receptor activity"/>
    <property type="evidence" value="ECO:0007669"/>
    <property type="project" value="TreeGrafter"/>
</dbReference>
<dbReference type="PRINTS" id="PR00398">
    <property type="entry name" value="STRDHORMONER"/>
</dbReference>
<dbReference type="SMART" id="SM00430">
    <property type="entry name" value="HOLI"/>
    <property type="match status" value="1"/>
</dbReference>
<keyword evidence="7" id="KW-0675">Receptor</keyword>
<dbReference type="SMART" id="SM00399">
    <property type="entry name" value="ZnF_C4"/>
    <property type="match status" value="1"/>
</dbReference>
<protein>
    <recommendedName>
        <fullName evidence="13">Nuclear hormone receptor HR3</fullName>
    </recommendedName>
</protein>
<evidence type="ECO:0000256" key="4">
    <source>
        <dbReference type="ARBA" id="ARBA00023015"/>
    </source>
</evidence>
<dbReference type="EMBL" id="JAODUO010000471">
    <property type="protein sequence ID" value="KAK2179798.1"/>
    <property type="molecule type" value="Genomic_DNA"/>
</dbReference>
<dbReference type="InterPro" id="IPR013088">
    <property type="entry name" value="Znf_NHR/GATA"/>
</dbReference>
<keyword evidence="8" id="KW-0539">Nucleus</keyword>
<keyword evidence="5" id="KW-0238">DNA-binding</keyword>
<dbReference type="PROSITE" id="PS51030">
    <property type="entry name" value="NUCLEAR_REC_DBD_2"/>
    <property type="match status" value="1"/>
</dbReference>